<proteinExistence type="predicted"/>
<dbReference type="AlphaFoldDB" id="A0A2D2AZ15"/>
<evidence type="ECO:0000256" key="1">
    <source>
        <dbReference type="SAM" id="Phobius"/>
    </source>
</evidence>
<gene>
    <name evidence="2" type="ORF">CSW64_12750</name>
</gene>
<evidence type="ECO:0000313" key="2">
    <source>
        <dbReference type="EMBL" id="ATQ43222.1"/>
    </source>
</evidence>
<dbReference type="RefSeq" id="WP_099622473.1">
    <property type="nucleotide sequence ID" value="NZ_CP024201.1"/>
</dbReference>
<dbReference type="InterPro" id="IPR031876">
    <property type="entry name" value="DUF4760"/>
</dbReference>
<reference evidence="2 3" key="1">
    <citation type="submission" date="2017-10" db="EMBL/GenBank/DDBJ databases">
        <title>Genome sequence of Caulobacter mirabilis FWC38.</title>
        <authorList>
            <person name="Fiebig A."/>
            <person name="Crosson S."/>
        </authorList>
    </citation>
    <scope>NUCLEOTIDE SEQUENCE [LARGE SCALE GENOMIC DNA]</scope>
    <source>
        <strain evidence="2 3">FWC 38</strain>
    </source>
</reference>
<accession>A0A2D2AZ15</accession>
<keyword evidence="1" id="KW-0812">Transmembrane</keyword>
<dbReference type="EMBL" id="CP024201">
    <property type="protein sequence ID" value="ATQ43222.1"/>
    <property type="molecule type" value="Genomic_DNA"/>
</dbReference>
<protein>
    <recommendedName>
        <fullName evidence="4">DUF4760 domain-containing protein</fullName>
    </recommendedName>
</protein>
<name>A0A2D2AZ15_9CAUL</name>
<feature type="transmembrane region" description="Helical" evidence="1">
    <location>
        <begin position="12"/>
        <end position="31"/>
    </location>
</feature>
<keyword evidence="1" id="KW-1133">Transmembrane helix</keyword>
<evidence type="ECO:0000313" key="3">
    <source>
        <dbReference type="Proteomes" id="UP000228945"/>
    </source>
</evidence>
<evidence type="ECO:0008006" key="4">
    <source>
        <dbReference type="Google" id="ProtNLM"/>
    </source>
</evidence>
<sequence length="179" mass="20483">MRIRRGESIWLTALQFAAHVCAIIALIMVFVQMKTDAKNRKVEAALSYVQQFNGEPMSNHWQNLESIWAGQQSALIATNQSDGLTRSNIDRLVNFLIARHDEKPGVTPARASIRQSTQFFDHMLICSRKAICDVEVIEEYFGPTICEFWRNYQTVIIEMRKAGTIGLGVEIERHERCKP</sequence>
<dbReference type="Proteomes" id="UP000228945">
    <property type="component" value="Chromosome"/>
</dbReference>
<dbReference type="Pfam" id="PF15956">
    <property type="entry name" value="DUF4760"/>
    <property type="match status" value="1"/>
</dbReference>
<dbReference type="KEGG" id="cmb:CSW64_12750"/>
<keyword evidence="3" id="KW-1185">Reference proteome</keyword>
<organism evidence="2 3">
    <name type="scientific">Caulobacter mirabilis</name>
    <dbReference type="NCBI Taxonomy" id="69666"/>
    <lineage>
        <taxon>Bacteria</taxon>
        <taxon>Pseudomonadati</taxon>
        <taxon>Pseudomonadota</taxon>
        <taxon>Alphaproteobacteria</taxon>
        <taxon>Caulobacterales</taxon>
        <taxon>Caulobacteraceae</taxon>
        <taxon>Caulobacter</taxon>
    </lineage>
</organism>
<keyword evidence="1" id="KW-0472">Membrane</keyword>